<proteinExistence type="predicted"/>
<evidence type="ECO:0000256" key="1">
    <source>
        <dbReference type="ARBA" id="ARBA00022801"/>
    </source>
</evidence>
<dbReference type="OrthoDB" id="5290098at2"/>
<feature type="active site" description="Nucleophile" evidence="4">
    <location>
        <position position="41"/>
    </location>
</feature>
<accession>A0A062UGE8</accession>
<evidence type="ECO:0000313" key="6">
    <source>
        <dbReference type="EMBL" id="KCZ55160.1"/>
    </source>
</evidence>
<keyword evidence="2 4" id="KW-0442">Lipid degradation</keyword>
<feature type="active site" description="Proton acceptor" evidence="4">
    <location>
        <position position="176"/>
    </location>
</feature>
<dbReference type="GO" id="GO:0016787">
    <property type="term" value="F:hydrolase activity"/>
    <property type="evidence" value="ECO:0007669"/>
    <property type="project" value="UniProtKB-UniRule"/>
</dbReference>
<dbReference type="PATRIC" id="fig|1280947.3.peg.3106"/>
<evidence type="ECO:0000259" key="5">
    <source>
        <dbReference type="PROSITE" id="PS51635"/>
    </source>
</evidence>
<dbReference type="PROSITE" id="PS51635">
    <property type="entry name" value="PNPLA"/>
    <property type="match status" value="1"/>
</dbReference>
<dbReference type="GO" id="GO:0016042">
    <property type="term" value="P:lipid catabolic process"/>
    <property type="evidence" value="ECO:0007669"/>
    <property type="project" value="UniProtKB-UniRule"/>
</dbReference>
<dbReference type="PANTHER" id="PTHR14226:SF29">
    <property type="entry name" value="NEUROPATHY TARGET ESTERASE SWS"/>
    <property type="match status" value="1"/>
</dbReference>
<comment type="caution">
    <text evidence="6">The sequence shown here is derived from an EMBL/GenBank/DDBJ whole genome shotgun (WGS) entry which is preliminary data.</text>
</comment>
<feature type="short sequence motif" description="GXSXG" evidence="4">
    <location>
        <begin position="39"/>
        <end position="43"/>
    </location>
</feature>
<keyword evidence="1 4" id="KW-0378">Hydrolase</keyword>
<evidence type="ECO:0000256" key="2">
    <source>
        <dbReference type="ARBA" id="ARBA00022963"/>
    </source>
</evidence>
<dbReference type="InterPro" id="IPR050301">
    <property type="entry name" value="NTE"/>
</dbReference>
<dbReference type="AlphaFoldDB" id="A0A062UGE8"/>
<organism evidence="6 7">
    <name type="scientific">Hyphomonas chukchiensis</name>
    <dbReference type="NCBI Taxonomy" id="1280947"/>
    <lineage>
        <taxon>Bacteria</taxon>
        <taxon>Pseudomonadati</taxon>
        <taxon>Pseudomonadota</taxon>
        <taxon>Alphaproteobacteria</taxon>
        <taxon>Hyphomonadales</taxon>
        <taxon>Hyphomonadaceae</taxon>
        <taxon>Hyphomonas</taxon>
    </lineage>
</organism>
<dbReference type="EMBL" id="AWFG01000063">
    <property type="protein sequence ID" value="KCZ55160.1"/>
    <property type="molecule type" value="Genomic_DNA"/>
</dbReference>
<feature type="short sequence motif" description="DGA/G" evidence="4">
    <location>
        <begin position="176"/>
        <end position="178"/>
    </location>
</feature>
<dbReference type="Proteomes" id="UP000027190">
    <property type="component" value="Unassembled WGS sequence"/>
</dbReference>
<dbReference type="Pfam" id="PF01734">
    <property type="entry name" value="Patatin"/>
    <property type="match status" value="1"/>
</dbReference>
<gene>
    <name evidence="6" type="ORF">HY30_08330</name>
</gene>
<feature type="domain" description="PNPLA" evidence="5">
    <location>
        <begin position="8"/>
        <end position="189"/>
    </location>
</feature>
<dbReference type="eggNOG" id="COG1752">
    <property type="taxonomic scope" value="Bacteria"/>
</dbReference>
<protein>
    <recommendedName>
        <fullName evidence="5">PNPLA domain-containing protein</fullName>
    </recommendedName>
</protein>
<feature type="short sequence motif" description="GXGXXG" evidence="4">
    <location>
        <begin position="12"/>
        <end position="17"/>
    </location>
</feature>
<sequence length="291" mass="31280">MHHKPFGLVLAGGGARGMAHVGVLKALNHLGYYPDTIAGVSIGALIAATYSLNRDWYRDLVAMDVSGFPAVPDLRARHMLDRIKNFAIAGRELRALAFGWGAGEHTVDWGRSVIEELTLGKDLGSGRVRTYITATDILTGERVVKTRGNAVDAVYASSALAGILPPFKDGPHLLIDGGYSDSSPVDLVREAGVDCVITIDPGQRQVDQSPKNGLDVFFRSIEVTHNAFSRSRDKEADLVLRPDYGVSVGVLDFAHKRRCIAAGVAAVRRAAPRLETLLTPVCESLQVVSAQ</sequence>
<dbReference type="InterPro" id="IPR016035">
    <property type="entry name" value="Acyl_Trfase/lysoPLipase"/>
</dbReference>
<keyword evidence="3 4" id="KW-0443">Lipid metabolism</keyword>
<dbReference type="InterPro" id="IPR002641">
    <property type="entry name" value="PNPLA_dom"/>
</dbReference>
<dbReference type="Gene3D" id="3.40.1090.10">
    <property type="entry name" value="Cytosolic phospholipase A2 catalytic domain"/>
    <property type="match status" value="2"/>
</dbReference>
<evidence type="ECO:0000313" key="7">
    <source>
        <dbReference type="Proteomes" id="UP000027190"/>
    </source>
</evidence>
<dbReference type="STRING" id="1280947.HY30_08330"/>
<dbReference type="SUPFAM" id="SSF52151">
    <property type="entry name" value="FabD/lysophospholipase-like"/>
    <property type="match status" value="1"/>
</dbReference>
<evidence type="ECO:0000256" key="4">
    <source>
        <dbReference type="PROSITE-ProRule" id="PRU01161"/>
    </source>
</evidence>
<dbReference type="PANTHER" id="PTHR14226">
    <property type="entry name" value="NEUROPATHY TARGET ESTERASE/SWISS CHEESE D.MELANOGASTER"/>
    <property type="match status" value="1"/>
</dbReference>
<name>A0A062UGE8_9PROT</name>
<dbReference type="RefSeq" id="WP_034742882.1">
    <property type="nucleotide sequence ID" value="NZ_AWFG01000063.1"/>
</dbReference>
<keyword evidence="7" id="KW-1185">Reference proteome</keyword>
<evidence type="ECO:0000256" key="3">
    <source>
        <dbReference type="ARBA" id="ARBA00023098"/>
    </source>
</evidence>
<reference evidence="6 7" key="1">
    <citation type="journal article" date="2014" name="Antonie Van Leeuwenhoek">
        <title>Hyphomonas beringensis sp. nov. and Hyphomonas chukchiensis sp. nov., isolated from surface seawater of the Bering Sea and Chukchi Sea.</title>
        <authorList>
            <person name="Li C."/>
            <person name="Lai Q."/>
            <person name="Li G."/>
            <person name="Dong C."/>
            <person name="Wang J."/>
            <person name="Liao Y."/>
            <person name="Shao Z."/>
        </authorList>
    </citation>
    <scope>NUCLEOTIDE SEQUENCE [LARGE SCALE GENOMIC DNA]</scope>
    <source>
        <strain evidence="6 7">BH-BN04-4</strain>
    </source>
</reference>